<evidence type="ECO:0000313" key="2">
    <source>
        <dbReference type="Proteomes" id="UP001062846"/>
    </source>
</evidence>
<protein>
    <submittedName>
        <fullName evidence="1">Uncharacterized protein</fullName>
    </submittedName>
</protein>
<keyword evidence="2" id="KW-1185">Reference proteome</keyword>
<accession>A0ACC0N808</accession>
<comment type="caution">
    <text evidence="1">The sequence shown here is derived from an EMBL/GenBank/DDBJ whole genome shotgun (WGS) entry which is preliminary data.</text>
</comment>
<proteinExistence type="predicted"/>
<evidence type="ECO:0000313" key="1">
    <source>
        <dbReference type="EMBL" id="KAI8549121.1"/>
    </source>
</evidence>
<organism evidence="1 2">
    <name type="scientific">Rhododendron molle</name>
    <name type="common">Chinese azalea</name>
    <name type="synonym">Azalea mollis</name>
    <dbReference type="NCBI Taxonomy" id="49168"/>
    <lineage>
        <taxon>Eukaryota</taxon>
        <taxon>Viridiplantae</taxon>
        <taxon>Streptophyta</taxon>
        <taxon>Embryophyta</taxon>
        <taxon>Tracheophyta</taxon>
        <taxon>Spermatophyta</taxon>
        <taxon>Magnoliopsida</taxon>
        <taxon>eudicotyledons</taxon>
        <taxon>Gunneridae</taxon>
        <taxon>Pentapetalae</taxon>
        <taxon>asterids</taxon>
        <taxon>Ericales</taxon>
        <taxon>Ericaceae</taxon>
        <taxon>Ericoideae</taxon>
        <taxon>Rhodoreae</taxon>
        <taxon>Rhododendron</taxon>
    </lineage>
</organism>
<dbReference type="Proteomes" id="UP001062846">
    <property type="component" value="Chromosome 6"/>
</dbReference>
<dbReference type="EMBL" id="CM046393">
    <property type="protein sequence ID" value="KAI8549121.1"/>
    <property type="molecule type" value="Genomic_DNA"/>
</dbReference>
<name>A0ACC0N808_RHOML</name>
<sequence length="93" mass="10587">MKFYVEGEVIPTERRQLGSFNSLVDKLSEVVRKFHHKIDPTDNIVPIEEPRPCVALEDDCLVMALDEVPKDLWDVDEIVDLKTNPLLADRLGG</sequence>
<gene>
    <name evidence="1" type="ORF">RHMOL_Rhmol06G0001600</name>
</gene>
<reference evidence="1" key="1">
    <citation type="submission" date="2022-02" db="EMBL/GenBank/DDBJ databases">
        <title>Plant Genome Project.</title>
        <authorList>
            <person name="Zhang R.-G."/>
        </authorList>
    </citation>
    <scope>NUCLEOTIDE SEQUENCE</scope>
    <source>
        <strain evidence="1">AT1</strain>
    </source>
</reference>